<evidence type="ECO:0008006" key="4">
    <source>
        <dbReference type="Google" id="ProtNLM"/>
    </source>
</evidence>
<accession>A0ABY2YS44</accession>
<keyword evidence="1" id="KW-0812">Transmembrane</keyword>
<dbReference type="Proteomes" id="UP000767392">
    <property type="component" value="Unassembled WGS sequence"/>
</dbReference>
<dbReference type="EMBL" id="QUAM01000004">
    <property type="protein sequence ID" value="TPR13485.1"/>
    <property type="molecule type" value="Genomic_DNA"/>
</dbReference>
<keyword evidence="3" id="KW-1185">Reference proteome</keyword>
<evidence type="ECO:0000256" key="1">
    <source>
        <dbReference type="SAM" id="Phobius"/>
    </source>
</evidence>
<gene>
    <name evidence="2" type="ORF">DY048_06170</name>
</gene>
<protein>
    <recommendedName>
        <fullName evidence="4">DUF2975 domain-containing protein</fullName>
    </recommendedName>
</protein>
<dbReference type="RefSeq" id="WP_105988233.1">
    <property type="nucleotide sequence ID" value="NZ_POST01000004.1"/>
</dbReference>
<feature type="transmembrane region" description="Helical" evidence="1">
    <location>
        <begin position="98"/>
        <end position="116"/>
    </location>
</feature>
<evidence type="ECO:0000313" key="2">
    <source>
        <dbReference type="EMBL" id="TPR13485.1"/>
    </source>
</evidence>
<organism evidence="2 3">
    <name type="scientific">Apilactobacillus timberlakei</name>
    <dbReference type="NCBI Taxonomy" id="2008380"/>
    <lineage>
        <taxon>Bacteria</taxon>
        <taxon>Bacillati</taxon>
        <taxon>Bacillota</taxon>
        <taxon>Bacilli</taxon>
        <taxon>Lactobacillales</taxon>
        <taxon>Lactobacillaceae</taxon>
        <taxon>Apilactobacillus</taxon>
    </lineage>
</organism>
<feature type="transmembrane region" description="Helical" evidence="1">
    <location>
        <begin position="160"/>
        <end position="180"/>
    </location>
</feature>
<feature type="transmembrane region" description="Helical" evidence="1">
    <location>
        <begin position="12"/>
        <end position="33"/>
    </location>
</feature>
<feature type="transmembrane region" description="Helical" evidence="1">
    <location>
        <begin position="39"/>
        <end position="59"/>
    </location>
</feature>
<sequence length="188" mass="21429">MKSKLLFKKINQQNLFICLLIIAFICFSNIIFGGGSKDIFLKILNSLSGCVGLCFIVLLSRNYGNFKLSIQNGMSRKQFFKSNMFGSLMSLFNRMVKLYIYLLLISLTVSFFIGIAHEGFYEYFVRIMDNLHVVSIFKFISGFNTIDIDQRHSLANANPINAILTLLISSSILSCISYKITKLQQVNR</sequence>
<evidence type="ECO:0000313" key="3">
    <source>
        <dbReference type="Proteomes" id="UP000767392"/>
    </source>
</evidence>
<proteinExistence type="predicted"/>
<keyword evidence="1" id="KW-1133">Transmembrane helix</keyword>
<comment type="caution">
    <text evidence="2">The sequence shown here is derived from an EMBL/GenBank/DDBJ whole genome shotgun (WGS) entry which is preliminary data.</text>
</comment>
<reference evidence="2 3" key="1">
    <citation type="submission" date="2018-08" db="EMBL/GenBank/DDBJ databases">
        <title>Comparative genomics of wild bee and flower associated Lactobacillus reveals potential adaptation to the bee host.</title>
        <authorList>
            <person name="Vuong H.Q."/>
            <person name="Mcfrederick Q.S."/>
        </authorList>
    </citation>
    <scope>NUCLEOTIDE SEQUENCE [LARGE SCALE GENOMIC DNA]</scope>
    <source>
        <strain evidence="2 3">HV_04</strain>
    </source>
</reference>
<name>A0ABY2YS44_9LACO</name>
<keyword evidence="1" id="KW-0472">Membrane</keyword>